<dbReference type="OrthoDB" id="10498525at2759"/>
<sequence length="276" mass="29689">MSTTSVSEIASRRAPKPTVSSITLLAPPAPPSNPTPSSAPPPSAPPPSSSSSGPTPQQAPQKGPLFKVHPSSFFKSPTFDYSIPDSKKATLGHADRIKLSLKLEAAYMAKCGALTKAIRRTAKAEEEYYAKVQHELQVLAHAAEMGQPSTCLDPQNAYDLASATHAVFVSEQKMVKRRVEENELRVKLLKDELKRVKARVKAAERQFNGLLEAFKKEGIPVDDFKSSMQTPAGVGKEDLDEKESEDSDSEMMEGSVEGSDSEDTGMGSQTGSVLDS</sequence>
<evidence type="ECO:0000313" key="3">
    <source>
        <dbReference type="EMBL" id="CAA7262187.1"/>
    </source>
</evidence>
<organism evidence="3 4">
    <name type="scientific">Cyclocybe aegerita</name>
    <name type="common">Black poplar mushroom</name>
    <name type="synonym">Agrocybe aegerita</name>
    <dbReference type="NCBI Taxonomy" id="1973307"/>
    <lineage>
        <taxon>Eukaryota</taxon>
        <taxon>Fungi</taxon>
        <taxon>Dikarya</taxon>
        <taxon>Basidiomycota</taxon>
        <taxon>Agaricomycotina</taxon>
        <taxon>Agaricomycetes</taxon>
        <taxon>Agaricomycetidae</taxon>
        <taxon>Agaricales</taxon>
        <taxon>Agaricineae</taxon>
        <taxon>Bolbitiaceae</taxon>
        <taxon>Cyclocybe</taxon>
    </lineage>
</organism>
<feature type="compositionally biased region" description="Low complexity" evidence="2">
    <location>
        <begin position="49"/>
        <end position="60"/>
    </location>
</feature>
<feature type="coiled-coil region" evidence="1">
    <location>
        <begin position="179"/>
        <end position="213"/>
    </location>
</feature>
<accession>A0A8S0XPS4</accession>
<feature type="region of interest" description="Disordered" evidence="2">
    <location>
        <begin position="222"/>
        <end position="276"/>
    </location>
</feature>
<feature type="compositionally biased region" description="Pro residues" evidence="2">
    <location>
        <begin position="27"/>
        <end position="48"/>
    </location>
</feature>
<evidence type="ECO:0000313" key="4">
    <source>
        <dbReference type="Proteomes" id="UP000467700"/>
    </source>
</evidence>
<keyword evidence="4" id="KW-1185">Reference proteome</keyword>
<evidence type="ECO:0000256" key="2">
    <source>
        <dbReference type="SAM" id="MobiDB-lite"/>
    </source>
</evidence>
<proteinExistence type="predicted"/>
<evidence type="ECO:0000256" key="1">
    <source>
        <dbReference type="SAM" id="Coils"/>
    </source>
</evidence>
<gene>
    <name evidence="3" type="ORF">AAE3_LOCUS4280</name>
</gene>
<feature type="region of interest" description="Disordered" evidence="2">
    <location>
        <begin position="1"/>
        <end position="67"/>
    </location>
</feature>
<feature type="compositionally biased region" description="Acidic residues" evidence="2">
    <location>
        <begin position="238"/>
        <end position="251"/>
    </location>
</feature>
<dbReference type="Proteomes" id="UP000467700">
    <property type="component" value="Unassembled WGS sequence"/>
</dbReference>
<comment type="caution">
    <text evidence="3">The sequence shown here is derived from an EMBL/GenBank/DDBJ whole genome shotgun (WGS) entry which is preliminary data.</text>
</comment>
<keyword evidence="1" id="KW-0175">Coiled coil</keyword>
<feature type="compositionally biased region" description="Polar residues" evidence="2">
    <location>
        <begin position="266"/>
        <end position="276"/>
    </location>
</feature>
<dbReference type="AlphaFoldDB" id="A0A8S0XPS4"/>
<reference evidence="3 4" key="1">
    <citation type="submission" date="2020-01" db="EMBL/GenBank/DDBJ databases">
        <authorList>
            <person name="Gupta K D."/>
        </authorList>
    </citation>
    <scope>NUCLEOTIDE SEQUENCE [LARGE SCALE GENOMIC DNA]</scope>
</reference>
<protein>
    <submittedName>
        <fullName evidence="3">Uncharacterized protein</fullName>
    </submittedName>
</protein>
<name>A0A8S0XPS4_CYCAE</name>
<dbReference type="EMBL" id="CACVBS010000035">
    <property type="protein sequence ID" value="CAA7262187.1"/>
    <property type="molecule type" value="Genomic_DNA"/>
</dbReference>